<evidence type="ECO:0000256" key="5">
    <source>
        <dbReference type="PIRNR" id="PIRNR008716"/>
    </source>
</evidence>
<evidence type="ECO:0000256" key="4">
    <source>
        <dbReference type="ARBA" id="ARBA00022786"/>
    </source>
</evidence>
<dbReference type="PANTHER" id="PTHR12921:SF0">
    <property type="entry name" value="UBIQUITIN-FOLD MODIFIER-CONJUGATING ENZYME 1"/>
    <property type="match status" value="1"/>
</dbReference>
<dbReference type="GO" id="GO:1990592">
    <property type="term" value="P:protein K69-linked ufmylation"/>
    <property type="evidence" value="ECO:0007669"/>
    <property type="project" value="TreeGrafter"/>
</dbReference>
<dbReference type="Gene3D" id="3.10.110.10">
    <property type="entry name" value="Ubiquitin Conjugating Enzyme"/>
    <property type="match status" value="1"/>
</dbReference>
<keyword evidence="4 5" id="KW-0833">Ubl conjugation pathway</keyword>
<protein>
    <recommendedName>
        <fullName evidence="3 5">Ubiquitin-fold modifier-conjugating enzyme 1</fullName>
    </recommendedName>
</protein>
<organism evidence="7 8">
    <name type="scientific">Ceratopteris richardii</name>
    <name type="common">Triangle waterfern</name>
    <dbReference type="NCBI Taxonomy" id="49495"/>
    <lineage>
        <taxon>Eukaryota</taxon>
        <taxon>Viridiplantae</taxon>
        <taxon>Streptophyta</taxon>
        <taxon>Embryophyta</taxon>
        <taxon>Tracheophyta</taxon>
        <taxon>Polypodiopsida</taxon>
        <taxon>Polypodiidae</taxon>
        <taxon>Polypodiales</taxon>
        <taxon>Pteridineae</taxon>
        <taxon>Pteridaceae</taxon>
        <taxon>Parkerioideae</taxon>
        <taxon>Ceratopteris</taxon>
    </lineage>
</organism>
<dbReference type="OrthoDB" id="10256182at2759"/>
<comment type="function">
    <text evidence="1 5">E2-like enzyme which forms an intermediate with UFM1 via a thioester linkage.</text>
</comment>
<dbReference type="PIRSF" id="PIRSF008716">
    <property type="entry name" value="DUF1782"/>
    <property type="match status" value="1"/>
</dbReference>
<proteinExistence type="inferred from homology"/>
<evidence type="ECO:0000313" key="7">
    <source>
        <dbReference type="EMBL" id="KAH7426226.1"/>
    </source>
</evidence>
<dbReference type="Proteomes" id="UP000825935">
    <property type="component" value="Chromosome 11"/>
</dbReference>
<accession>A0A8T2TX43</accession>
<dbReference type="GO" id="GO:0005737">
    <property type="term" value="C:cytoplasm"/>
    <property type="evidence" value="ECO:0007669"/>
    <property type="project" value="TreeGrafter"/>
</dbReference>
<sequence>MEGWDTNTKATVTKIPLLSTRAGPRDGQLWTQRLKEEYKALIKYIEMNKANDNDWFRISANADGTKWQGKCWYIHNLLKYEFDLQFEIPVTYPATAPELELPELDGKTAKMYRGGKICLTVHFKPLWAKNCPRFGIAHALCLGLGPWLAAEVPHLVDTGMIQHRDDSQASEISKS</sequence>
<feature type="active site" description="Glycyl thioester intermediate" evidence="6">
    <location>
        <position position="118"/>
    </location>
</feature>
<evidence type="ECO:0000256" key="6">
    <source>
        <dbReference type="PIRSR" id="PIRSR008716-1"/>
    </source>
</evidence>
<evidence type="ECO:0000256" key="3">
    <source>
        <dbReference type="ARBA" id="ARBA00013306"/>
    </source>
</evidence>
<evidence type="ECO:0000256" key="2">
    <source>
        <dbReference type="ARBA" id="ARBA00008451"/>
    </source>
</evidence>
<keyword evidence="8" id="KW-1185">Reference proteome</keyword>
<gene>
    <name evidence="7" type="ORF">KP509_11G091100</name>
</gene>
<evidence type="ECO:0000256" key="1">
    <source>
        <dbReference type="ARBA" id="ARBA00003655"/>
    </source>
</evidence>
<reference evidence="7" key="1">
    <citation type="submission" date="2021-08" db="EMBL/GenBank/DDBJ databases">
        <title>WGS assembly of Ceratopteris richardii.</title>
        <authorList>
            <person name="Marchant D.B."/>
            <person name="Chen G."/>
            <person name="Jenkins J."/>
            <person name="Shu S."/>
            <person name="Leebens-Mack J."/>
            <person name="Grimwood J."/>
            <person name="Schmutz J."/>
            <person name="Soltis P."/>
            <person name="Soltis D."/>
            <person name="Chen Z.-H."/>
        </authorList>
    </citation>
    <scope>NUCLEOTIDE SEQUENCE</scope>
    <source>
        <strain evidence="7">Whitten #5841</strain>
        <tissue evidence="7">Leaf</tissue>
    </source>
</reference>
<dbReference type="PANTHER" id="PTHR12921">
    <property type="entry name" value="UBIQUITIN-FOLD MODIFIER-CONJUGATING ENZYME 1"/>
    <property type="match status" value="1"/>
</dbReference>
<dbReference type="GO" id="GO:0061657">
    <property type="term" value="F:UFM1 conjugating enzyme activity"/>
    <property type="evidence" value="ECO:0007669"/>
    <property type="project" value="InterPro"/>
</dbReference>
<dbReference type="InterPro" id="IPR014806">
    <property type="entry name" value="Ufc1"/>
</dbReference>
<dbReference type="InterPro" id="IPR016135">
    <property type="entry name" value="UBQ-conjugating_enzyme/RWD"/>
</dbReference>
<dbReference type="SUPFAM" id="SSF54495">
    <property type="entry name" value="UBC-like"/>
    <property type="match status" value="1"/>
</dbReference>
<comment type="caution">
    <text evidence="7">The sequence shown here is derived from an EMBL/GenBank/DDBJ whole genome shotgun (WGS) entry which is preliminary data.</text>
</comment>
<dbReference type="Pfam" id="PF08694">
    <property type="entry name" value="UFC1"/>
    <property type="match status" value="1"/>
</dbReference>
<dbReference type="CDD" id="cd11686">
    <property type="entry name" value="UBCc_UFC1"/>
    <property type="match status" value="1"/>
</dbReference>
<dbReference type="OMA" id="LWQKNVP"/>
<name>A0A8T2TX43_CERRI</name>
<comment type="similarity">
    <text evidence="2 5">Belongs to the ubiquitin-conjugating enzyme family. UFC1 subfamily.</text>
</comment>
<dbReference type="FunFam" id="3.10.110.10:FF:000053">
    <property type="entry name" value="Ubiquitin-fold modifier-conjugating enzyme 1"/>
    <property type="match status" value="1"/>
</dbReference>
<dbReference type="EMBL" id="CM035416">
    <property type="protein sequence ID" value="KAH7426226.1"/>
    <property type="molecule type" value="Genomic_DNA"/>
</dbReference>
<evidence type="ECO:0000313" key="8">
    <source>
        <dbReference type="Proteomes" id="UP000825935"/>
    </source>
</evidence>
<dbReference type="AlphaFoldDB" id="A0A8T2TX43"/>